<dbReference type="Pfam" id="PF01326">
    <property type="entry name" value="PPDK_N"/>
    <property type="match status" value="1"/>
</dbReference>
<keyword evidence="16" id="KW-0670">Pyruvate</keyword>
<evidence type="ECO:0000256" key="12">
    <source>
        <dbReference type="ARBA" id="ARBA00022842"/>
    </source>
</evidence>
<evidence type="ECO:0000256" key="11">
    <source>
        <dbReference type="ARBA" id="ARBA00022840"/>
    </source>
</evidence>
<evidence type="ECO:0000256" key="14">
    <source>
        <dbReference type="ARBA" id="ARBA00047700"/>
    </source>
</evidence>
<evidence type="ECO:0000256" key="13">
    <source>
        <dbReference type="ARBA" id="ARBA00033470"/>
    </source>
</evidence>
<evidence type="ECO:0000256" key="5">
    <source>
        <dbReference type="ARBA" id="ARBA00011996"/>
    </source>
</evidence>
<dbReference type="PANTHER" id="PTHR43030:SF1">
    <property type="entry name" value="PHOSPHOENOLPYRUVATE SYNTHASE"/>
    <property type="match status" value="1"/>
</dbReference>
<proteinExistence type="inferred from homology"/>
<comment type="pathway">
    <text evidence="3">Carbohydrate biosynthesis; gluconeogenesis.</text>
</comment>
<organism evidence="16 17">
    <name type="scientific">Cloacibacillus porcorum</name>
    <dbReference type="NCBI Taxonomy" id="1197717"/>
    <lineage>
        <taxon>Bacteria</taxon>
        <taxon>Thermotogati</taxon>
        <taxon>Synergistota</taxon>
        <taxon>Synergistia</taxon>
        <taxon>Synergistales</taxon>
        <taxon>Synergistaceae</taxon>
        <taxon>Cloacibacillus</taxon>
    </lineage>
</organism>
<dbReference type="EC" id="2.7.9.2" evidence="5"/>
<evidence type="ECO:0000256" key="6">
    <source>
        <dbReference type="ARBA" id="ARBA00021623"/>
    </source>
</evidence>
<dbReference type="OrthoDB" id="9812167at2"/>
<dbReference type="InterPro" id="IPR002192">
    <property type="entry name" value="PPDK_AMP/ATP-bd"/>
</dbReference>
<comment type="similarity">
    <text evidence="4">Belongs to the PEP-utilizing enzyme family.</text>
</comment>
<comment type="cofactor">
    <cofactor evidence="1">
        <name>Mg(2+)</name>
        <dbReference type="ChEBI" id="CHEBI:18420"/>
    </cofactor>
</comment>
<dbReference type="Gene3D" id="3.30.1490.20">
    <property type="entry name" value="ATP-grasp fold, A domain"/>
    <property type="match status" value="1"/>
</dbReference>
<evidence type="ECO:0000256" key="3">
    <source>
        <dbReference type="ARBA" id="ARBA00004742"/>
    </source>
</evidence>
<feature type="domain" description="Pyruvate phosphate dikinase AMP/ATP-binding" evidence="15">
    <location>
        <begin position="27"/>
        <end position="402"/>
    </location>
</feature>
<keyword evidence="17" id="KW-1185">Reference proteome</keyword>
<reference evidence="16" key="1">
    <citation type="submission" date="2016-08" db="EMBL/GenBank/DDBJ databases">
        <title>Complete genome of Cloacibacillus porcorum.</title>
        <authorList>
            <person name="Looft T."/>
            <person name="Bayles D.O."/>
            <person name="Alt D.P."/>
        </authorList>
    </citation>
    <scope>NUCLEOTIDE SEQUENCE [LARGE SCALE GENOMIC DNA]</scope>
    <source>
        <strain evidence="16">CL-84</strain>
    </source>
</reference>
<evidence type="ECO:0000313" key="16">
    <source>
        <dbReference type="EMBL" id="ANZ43709.1"/>
    </source>
</evidence>
<dbReference type="PANTHER" id="PTHR43030">
    <property type="entry name" value="PHOSPHOENOLPYRUVATE SYNTHASE"/>
    <property type="match status" value="1"/>
</dbReference>
<comment type="catalytic activity">
    <reaction evidence="14">
        <text>pyruvate + ATP + H2O = phosphoenolpyruvate + AMP + phosphate + 2 H(+)</text>
        <dbReference type="Rhea" id="RHEA:11364"/>
        <dbReference type="ChEBI" id="CHEBI:15361"/>
        <dbReference type="ChEBI" id="CHEBI:15377"/>
        <dbReference type="ChEBI" id="CHEBI:15378"/>
        <dbReference type="ChEBI" id="CHEBI:30616"/>
        <dbReference type="ChEBI" id="CHEBI:43474"/>
        <dbReference type="ChEBI" id="CHEBI:58702"/>
        <dbReference type="ChEBI" id="CHEBI:456215"/>
        <dbReference type="EC" id="2.7.9.2"/>
    </reaction>
</comment>
<dbReference type="GO" id="GO:0005524">
    <property type="term" value="F:ATP binding"/>
    <property type="evidence" value="ECO:0007669"/>
    <property type="project" value="UniProtKB-KW"/>
</dbReference>
<evidence type="ECO:0000313" key="17">
    <source>
        <dbReference type="Proteomes" id="UP000093044"/>
    </source>
</evidence>
<evidence type="ECO:0000256" key="7">
    <source>
        <dbReference type="ARBA" id="ARBA00022679"/>
    </source>
</evidence>
<evidence type="ECO:0000256" key="2">
    <source>
        <dbReference type="ARBA" id="ARBA00002988"/>
    </source>
</evidence>
<evidence type="ECO:0000256" key="1">
    <source>
        <dbReference type="ARBA" id="ARBA00001946"/>
    </source>
</evidence>
<protein>
    <recommendedName>
        <fullName evidence="6">Phosphoenolpyruvate synthase</fullName>
        <ecNumber evidence="5">2.7.9.2</ecNumber>
    </recommendedName>
    <alternativeName>
        <fullName evidence="13">Pyruvate, water dikinase</fullName>
    </alternativeName>
</protein>
<name>A0A1B2I167_9BACT</name>
<dbReference type="GeneID" id="83056318"/>
<evidence type="ECO:0000256" key="8">
    <source>
        <dbReference type="ARBA" id="ARBA00022723"/>
    </source>
</evidence>
<dbReference type="Gene3D" id="3.30.470.20">
    <property type="entry name" value="ATP-grasp fold, B domain"/>
    <property type="match status" value="1"/>
</dbReference>
<dbReference type="InterPro" id="IPR013815">
    <property type="entry name" value="ATP_grasp_subdomain_1"/>
</dbReference>
<accession>A0A1B2I167</accession>
<comment type="function">
    <text evidence="2">Catalyzes the phosphorylation of pyruvate to phosphoenolpyruvate.</text>
</comment>
<dbReference type="InterPro" id="IPR006319">
    <property type="entry name" value="PEP_synth"/>
</dbReference>
<dbReference type="Proteomes" id="UP000093044">
    <property type="component" value="Chromosome"/>
</dbReference>
<keyword evidence="10 16" id="KW-0418">Kinase</keyword>
<evidence type="ECO:0000256" key="4">
    <source>
        <dbReference type="ARBA" id="ARBA00007837"/>
    </source>
</evidence>
<keyword evidence="8" id="KW-0479">Metal-binding</keyword>
<dbReference type="EMBL" id="CP016757">
    <property type="protein sequence ID" value="ANZ43709.1"/>
    <property type="molecule type" value="Genomic_DNA"/>
</dbReference>
<keyword evidence="11" id="KW-0067">ATP-binding</keyword>
<evidence type="ECO:0000256" key="9">
    <source>
        <dbReference type="ARBA" id="ARBA00022741"/>
    </source>
</evidence>
<evidence type="ECO:0000259" key="15">
    <source>
        <dbReference type="Pfam" id="PF01326"/>
    </source>
</evidence>
<dbReference type="RefSeq" id="WP_066741676.1">
    <property type="nucleotide sequence ID" value="NZ_CP016757.1"/>
</dbReference>
<dbReference type="KEGG" id="cpor:BED41_00445"/>
<dbReference type="AlphaFoldDB" id="A0A1B2I167"/>
<dbReference type="STRING" id="1197717.BED41_00445"/>
<dbReference type="GO" id="GO:0008986">
    <property type="term" value="F:pyruvate, water dikinase activity"/>
    <property type="evidence" value="ECO:0007669"/>
    <property type="project" value="UniProtKB-EC"/>
</dbReference>
<dbReference type="SUPFAM" id="SSF56059">
    <property type="entry name" value="Glutathione synthetase ATP-binding domain-like"/>
    <property type="match status" value="1"/>
</dbReference>
<dbReference type="GO" id="GO:0046872">
    <property type="term" value="F:metal ion binding"/>
    <property type="evidence" value="ECO:0007669"/>
    <property type="project" value="UniProtKB-KW"/>
</dbReference>
<evidence type="ECO:0000256" key="10">
    <source>
        <dbReference type="ARBA" id="ARBA00022777"/>
    </source>
</evidence>
<keyword evidence="12" id="KW-0460">Magnesium</keyword>
<sequence length="575" mass="65825">MNYGDFYRSFDPVPFYEERGWLIGDGRIGGKSKGLSFAHHILEKNGLLEDVHLPKYSFVITTSVFDEFMEYNNLWERLMNLRAHSDAPELYKICAAAHLPPSLDEPLEKILDLIEDPISVRSSSTLEDDVNLSFAGKYATRFSSNAGTRGERRAELESAIKTVYASTYNPAAREYKRKHGIQWGGERMAVLIQPIEGRRYGNMFYPELAGAAFSKVFRRPSPRIRKEDGVVRICFGLGTRTVDRAYARTFYLTNPNLRPEGTKPHEIVTHSQEHYDYVDTEHRKFTSQHIAVTIKDILKKHKMAPTYLQWFDDNAFHWIHTDPSNMNVPRPVFTFSELPGRCPKLFTRLKKLLSLFEKELQLPVDMEFAYEVSDDRFTLVQLRPLSVYDDKGRVEIPDTPREKTILRGDRMVANGRLEGVRHIVFVDPEIYGKQADFADVARAVGEINDRLDGERYILVGPGRWGSSNPLLGVPVRYNELSNSGCLVELGIPQKGMAPELSYGTHFFLDLDGDNILYLPVFDGEKNNIYNREWFESHPWQTISHPAVRHYEGCFDVLLDGDSETGIVIDKTPEGK</sequence>
<keyword evidence="7" id="KW-0808">Transferase</keyword>
<gene>
    <name evidence="16" type="ORF">BED41_00445</name>
</gene>
<keyword evidence="9" id="KW-0547">Nucleotide-binding</keyword>